<protein>
    <submittedName>
        <fullName evidence="1">Uncharacterized protein</fullName>
    </submittedName>
</protein>
<dbReference type="OrthoDB" id="9871099at2"/>
<dbReference type="Proteomes" id="UP000282759">
    <property type="component" value="Unassembled WGS sequence"/>
</dbReference>
<reference evidence="1 2" key="1">
    <citation type="submission" date="2019-01" db="EMBL/GenBank/DDBJ databases">
        <authorList>
            <person name="Chen W.-M."/>
        </authorList>
    </citation>
    <scope>NUCLEOTIDE SEQUENCE [LARGE SCALE GENOMIC DNA]</scope>
    <source>
        <strain evidence="1 2">YBJ-36</strain>
    </source>
</reference>
<comment type="caution">
    <text evidence="1">The sequence shown here is derived from an EMBL/GenBank/DDBJ whole genome shotgun (WGS) entry which is preliminary data.</text>
</comment>
<dbReference type="AlphaFoldDB" id="A0A3S2VAU3"/>
<evidence type="ECO:0000313" key="2">
    <source>
        <dbReference type="Proteomes" id="UP000282759"/>
    </source>
</evidence>
<proteinExistence type="predicted"/>
<organism evidence="1 2">
    <name type="scientific">Mucilaginibacter limnophilus</name>
    <dbReference type="NCBI Taxonomy" id="1932778"/>
    <lineage>
        <taxon>Bacteria</taxon>
        <taxon>Pseudomonadati</taxon>
        <taxon>Bacteroidota</taxon>
        <taxon>Sphingobacteriia</taxon>
        <taxon>Sphingobacteriales</taxon>
        <taxon>Sphingobacteriaceae</taxon>
        <taxon>Mucilaginibacter</taxon>
    </lineage>
</organism>
<keyword evidence="2" id="KW-1185">Reference proteome</keyword>
<dbReference type="EMBL" id="SACK01000001">
    <property type="protein sequence ID" value="RVU03060.1"/>
    <property type="molecule type" value="Genomic_DNA"/>
</dbReference>
<dbReference type="RefSeq" id="WP_127703425.1">
    <property type="nucleotide sequence ID" value="NZ_SACK01000001.1"/>
</dbReference>
<name>A0A3S2VAU3_9SPHI</name>
<gene>
    <name evidence="1" type="ORF">EOD41_03760</name>
</gene>
<sequence>MNTSADSAPIMFATKYWGAPAFVKVIPDGNNFDVHINEQHFALLSYNSKHVLADLERRLSDPEMLDEISRRIEAGVH</sequence>
<accession>A0A3S2VAU3</accession>
<evidence type="ECO:0000313" key="1">
    <source>
        <dbReference type="EMBL" id="RVU03060.1"/>
    </source>
</evidence>